<organism evidence="4">
    <name type="scientific">Salvia splendens</name>
    <name type="common">Scarlet sage</name>
    <dbReference type="NCBI Taxonomy" id="180675"/>
    <lineage>
        <taxon>Eukaryota</taxon>
        <taxon>Viridiplantae</taxon>
        <taxon>Streptophyta</taxon>
        <taxon>Embryophyta</taxon>
        <taxon>Tracheophyta</taxon>
        <taxon>Spermatophyta</taxon>
        <taxon>Magnoliopsida</taxon>
        <taxon>eudicotyledons</taxon>
        <taxon>Gunneridae</taxon>
        <taxon>Pentapetalae</taxon>
        <taxon>asterids</taxon>
        <taxon>lamiids</taxon>
        <taxon>Lamiales</taxon>
        <taxon>Lamiaceae</taxon>
        <taxon>Nepetoideae</taxon>
        <taxon>Mentheae</taxon>
        <taxon>Salviinae</taxon>
        <taxon>Salvia</taxon>
        <taxon>Salvia subgen. Calosphace</taxon>
        <taxon>core Calosphace</taxon>
    </lineage>
</organism>
<dbReference type="GO" id="GO:0009738">
    <property type="term" value="P:abscisic acid-activated signaling pathway"/>
    <property type="evidence" value="ECO:0007669"/>
    <property type="project" value="InterPro"/>
</dbReference>
<protein>
    <recommendedName>
        <fullName evidence="3">Bet v I/Major latex protein domain-containing protein</fullName>
    </recommendedName>
</protein>
<dbReference type="InterPro" id="IPR024949">
    <property type="entry name" value="Bet_v_I_allergen"/>
</dbReference>
<dbReference type="FunFam" id="3.30.530.20:FF:000007">
    <property type="entry name" value="Major pollen allergen Bet v 1-A"/>
    <property type="match status" value="1"/>
</dbReference>
<evidence type="ECO:0000313" key="4">
    <source>
        <dbReference type="EMBL" id="KAG6398806.1"/>
    </source>
</evidence>
<comment type="similarity">
    <text evidence="2">Belongs to the MLP family.</text>
</comment>
<dbReference type="InterPro" id="IPR052006">
    <property type="entry name" value="MLP-like"/>
</dbReference>
<dbReference type="SMART" id="SM01037">
    <property type="entry name" value="Bet_v_1"/>
    <property type="match status" value="1"/>
</dbReference>
<reference evidence="4" key="1">
    <citation type="submission" date="2018-01" db="EMBL/GenBank/DDBJ databases">
        <authorList>
            <person name="Mao J.F."/>
        </authorList>
    </citation>
    <scope>NUCLEOTIDE SEQUENCE</scope>
    <source>
        <strain evidence="4">Huo1</strain>
        <tissue evidence="4">Leaf</tissue>
    </source>
</reference>
<dbReference type="GO" id="GO:0038023">
    <property type="term" value="F:signaling receptor activity"/>
    <property type="evidence" value="ECO:0007669"/>
    <property type="project" value="InterPro"/>
</dbReference>
<comment type="caution">
    <text evidence="4">The sequence shown here is derived from an EMBL/GenBank/DDBJ whole genome shotgun (WGS) entry which is preliminary data.</text>
</comment>
<dbReference type="GO" id="GO:0006952">
    <property type="term" value="P:defense response"/>
    <property type="evidence" value="ECO:0007669"/>
    <property type="project" value="InterPro"/>
</dbReference>
<evidence type="ECO:0000259" key="3">
    <source>
        <dbReference type="SMART" id="SM01037"/>
    </source>
</evidence>
<sequence>MATNKFEVEIELKTSPEKLWRNLKEYVTLFPKAMPDVIERVDVIEGDGRSVGTVYVSTSKPTEMSPVVSIIKERIEVVDDKKKILGYSILESDILEYYKNFKVVIYVGSNPKSDGALVKYTAEFNKANENVVVDLDIYKAFVVKLYMAVDAYLLKV</sequence>
<dbReference type="Gene3D" id="3.30.530.20">
    <property type="match status" value="1"/>
</dbReference>
<dbReference type="InterPro" id="IPR000916">
    <property type="entry name" value="Bet_v_I/MLP"/>
</dbReference>
<evidence type="ECO:0000256" key="1">
    <source>
        <dbReference type="ARBA" id="ARBA00009744"/>
    </source>
</evidence>
<feature type="domain" description="Bet v I/Major latex protein" evidence="3">
    <location>
        <begin position="1"/>
        <end position="156"/>
    </location>
</feature>
<dbReference type="CDD" id="cd07816">
    <property type="entry name" value="Bet_v1-like"/>
    <property type="match status" value="1"/>
</dbReference>
<evidence type="ECO:0000256" key="2">
    <source>
        <dbReference type="ARBA" id="ARBA00038242"/>
    </source>
</evidence>
<comment type="similarity">
    <text evidence="1">Belongs to the BetVI family.</text>
</comment>
<dbReference type="EMBL" id="PNBA02000015">
    <property type="protein sequence ID" value="KAG6398806.1"/>
    <property type="molecule type" value="Genomic_DNA"/>
</dbReference>
<dbReference type="GO" id="GO:0010427">
    <property type="term" value="F:abscisic acid binding"/>
    <property type="evidence" value="ECO:0007669"/>
    <property type="project" value="InterPro"/>
</dbReference>
<dbReference type="PANTHER" id="PTHR31338">
    <property type="entry name" value="POLYKETIDE CYCLASE/DEHYDRASE AND LIPID TRANSPORT SUPERFAMILY PROTEIN"/>
    <property type="match status" value="1"/>
</dbReference>
<dbReference type="InterPro" id="IPR023393">
    <property type="entry name" value="START-like_dom_sf"/>
</dbReference>
<dbReference type="GO" id="GO:0004864">
    <property type="term" value="F:protein phosphatase inhibitor activity"/>
    <property type="evidence" value="ECO:0007669"/>
    <property type="project" value="InterPro"/>
</dbReference>
<reference evidence="4" key="2">
    <citation type="submission" date="2020-08" db="EMBL/GenBank/DDBJ databases">
        <title>Plant Genome Project.</title>
        <authorList>
            <person name="Zhang R.-G."/>
        </authorList>
    </citation>
    <scope>NUCLEOTIDE SEQUENCE</scope>
    <source>
        <strain evidence="4">Huo1</strain>
        <tissue evidence="4">Leaf</tissue>
    </source>
</reference>
<dbReference type="SUPFAM" id="SSF55961">
    <property type="entry name" value="Bet v1-like"/>
    <property type="match status" value="1"/>
</dbReference>
<dbReference type="PANTHER" id="PTHR31338:SF20">
    <property type="entry name" value="BET V I_MAJOR LATEX PROTEIN DOMAIN-CONTAINING PROTEIN"/>
    <property type="match status" value="1"/>
</dbReference>
<gene>
    <name evidence="4" type="ORF">SASPL_140277</name>
</gene>
<dbReference type="Pfam" id="PF00407">
    <property type="entry name" value="Bet_v_1"/>
    <property type="match status" value="1"/>
</dbReference>
<proteinExistence type="inferred from homology"/>
<accession>A0A8X8WRY2</accession>
<dbReference type="OrthoDB" id="1567931at2759"/>
<dbReference type="PRINTS" id="PR00634">
    <property type="entry name" value="BETALLERGEN"/>
</dbReference>
<evidence type="ECO:0000313" key="5">
    <source>
        <dbReference type="Proteomes" id="UP000298416"/>
    </source>
</evidence>
<keyword evidence="5" id="KW-1185">Reference proteome</keyword>
<name>A0A8X8WRY2_SALSN</name>
<dbReference type="Proteomes" id="UP000298416">
    <property type="component" value="Unassembled WGS sequence"/>
</dbReference>
<dbReference type="AlphaFoldDB" id="A0A8X8WRY2"/>